<dbReference type="EMBL" id="KQ981906">
    <property type="protein sequence ID" value="KYN33313.1"/>
    <property type="molecule type" value="Genomic_DNA"/>
</dbReference>
<name>A0A195EYL7_9HYME</name>
<proteinExistence type="predicted"/>
<accession>A0A195EYL7</accession>
<reference evidence="1 2" key="1">
    <citation type="submission" date="2016-03" db="EMBL/GenBank/DDBJ databases">
        <title>Trachymyrmex septentrionalis WGS genome.</title>
        <authorList>
            <person name="Nygaard S."/>
            <person name="Hu H."/>
            <person name="Boomsma J."/>
            <person name="Zhang G."/>
        </authorList>
    </citation>
    <scope>NUCLEOTIDE SEQUENCE [LARGE SCALE GENOMIC DNA]</scope>
    <source>
        <strain evidence="1">Tsep2-gDNA-1</strain>
        <tissue evidence="1">Whole body</tissue>
    </source>
</reference>
<keyword evidence="2" id="KW-1185">Reference proteome</keyword>
<evidence type="ECO:0000313" key="2">
    <source>
        <dbReference type="Proteomes" id="UP000078541"/>
    </source>
</evidence>
<organism evidence="1 2">
    <name type="scientific">Trachymyrmex septentrionalis</name>
    <dbReference type="NCBI Taxonomy" id="34720"/>
    <lineage>
        <taxon>Eukaryota</taxon>
        <taxon>Metazoa</taxon>
        <taxon>Ecdysozoa</taxon>
        <taxon>Arthropoda</taxon>
        <taxon>Hexapoda</taxon>
        <taxon>Insecta</taxon>
        <taxon>Pterygota</taxon>
        <taxon>Neoptera</taxon>
        <taxon>Endopterygota</taxon>
        <taxon>Hymenoptera</taxon>
        <taxon>Apocrita</taxon>
        <taxon>Aculeata</taxon>
        <taxon>Formicoidea</taxon>
        <taxon>Formicidae</taxon>
        <taxon>Myrmicinae</taxon>
        <taxon>Trachymyrmex</taxon>
    </lineage>
</organism>
<sequence>MVQEGQDGERRSSAGVRITAHLAAGSCAPFFGALRDPLGSEQVHGPTAKMSPFRSHRIGPPGTYNLLSLTREVKGRKRRIGRRAREEERTERSLTHREDSAASLIGGPRCTVGASGTAFVWILGRLSCLIRCLSKYHRKYESFGKIFISSNSIYCRDHKGILCVTSILKKHASGEEKEKSEQRMFGWEGGKINGERSHQIH</sequence>
<dbReference type="AlphaFoldDB" id="A0A195EYL7"/>
<protein>
    <submittedName>
        <fullName evidence="1">Uncharacterized protein</fullName>
    </submittedName>
</protein>
<evidence type="ECO:0000313" key="1">
    <source>
        <dbReference type="EMBL" id="KYN33313.1"/>
    </source>
</evidence>
<gene>
    <name evidence="1" type="ORF">ALC56_12462</name>
</gene>
<dbReference type="Proteomes" id="UP000078541">
    <property type="component" value="Unassembled WGS sequence"/>
</dbReference>